<evidence type="ECO:0000256" key="8">
    <source>
        <dbReference type="ARBA" id="ARBA00049348"/>
    </source>
</evidence>
<protein>
    <recommendedName>
        <fullName evidence="3">methylated-DNA--[protein]-cysteine S-methyltransferase</fullName>
        <ecNumber evidence="3">2.1.1.63</ecNumber>
    </recommendedName>
</protein>
<accession>A0A173LL30</accession>
<evidence type="ECO:0000256" key="6">
    <source>
        <dbReference type="ARBA" id="ARBA00022763"/>
    </source>
</evidence>
<evidence type="ECO:0000256" key="4">
    <source>
        <dbReference type="ARBA" id="ARBA00022603"/>
    </source>
</evidence>
<comment type="catalytic activity">
    <reaction evidence="1">
        <text>a 4-O-methyl-thymidine in DNA + L-cysteinyl-[protein] = a thymidine in DNA + S-methyl-L-cysteinyl-[protein]</text>
        <dbReference type="Rhea" id="RHEA:53428"/>
        <dbReference type="Rhea" id="RHEA-COMP:10131"/>
        <dbReference type="Rhea" id="RHEA-COMP:10132"/>
        <dbReference type="Rhea" id="RHEA-COMP:13555"/>
        <dbReference type="Rhea" id="RHEA-COMP:13556"/>
        <dbReference type="ChEBI" id="CHEBI:29950"/>
        <dbReference type="ChEBI" id="CHEBI:82612"/>
        <dbReference type="ChEBI" id="CHEBI:137386"/>
        <dbReference type="ChEBI" id="CHEBI:137387"/>
        <dbReference type="EC" id="2.1.1.63"/>
    </reaction>
</comment>
<dbReference type="FunFam" id="1.10.10.10:FF:000214">
    <property type="entry name" value="Methylated-DNA--protein-cysteine methyltransferase"/>
    <property type="match status" value="1"/>
</dbReference>
<dbReference type="EC" id="2.1.1.63" evidence="3"/>
<dbReference type="NCBIfam" id="TIGR00589">
    <property type="entry name" value="ogt"/>
    <property type="match status" value="1"/>
</dbReference>
<dbReference type="GO" id="GO:0003908">
    <property type="term" value="F:methylated-DNA-[protein]-cysteine S-methyltransferase activity"/>
    <property type="evidence" value="ECO:0007669"/>
    <property type="project" value="UniProtKB-EC"/>
</dbReference>
<reference evidence="10 11" key="1">
    <citation type="submission" date="2016-06" db="EMBL/GenBank/DDBJ databases">
        <title>Complete genome sequence of a saline-alkali tolerant type strain Dietzia timorensis ID05-A0528T.</title>
        <authorList>
            <person name="Wu X."/>
        </authorList>
    </citation>
    <scope>NUCLEOTIDE SEQUENCE [LARGE SCALE GENOMIC DNA]</scope>
    <source>
        <strain evidence="10 11">ID05-A0528</strain>
    </source>
</reference>
<dbReference type="InterPro" id="IPR014048">
    <property type="entry name" value="MethylDNA_cys_MeTrfase_DNA-bd"/>
</dbReference>
<comment type="catalytic activity">
    <reaction evidence="8">
        <text>a 6-O-methyl-2'-deoxyguanosine in DNA + L-cysteinyl-[protein] = S-methyl-L-cysteinyl-[protein] + a 2'-deoxyguanosine in DNA</text>
        <dbReference type="Rhea" id="RHEA:24000"/>
        <dbReference type="Rhea" id="RHEA-COMP:10131"/>
        <dbReference type="Rhea" id="RHEA-COMP:10132"/>
        <dbReference type="Rhea" id="RHEA-COMP:11367"/>
        <dbReference type="Rhea" id="RHEA-COMP:11368"/>
        <dbReference type="ChEBI" id="CHEBI:29950"/>
        <dbReference type="ChEBI" id="CHEBI:82612"/>
        <dbReference type="ChEBI" id="CHEBI:85445"/>
        <dbReference type="ChEBI" id="CHEBI:85448"/>
        <dbReference type="EC" id="2.1.1.63"/>
    </reaction>
</comment>
<dbReference type="STRING" id="499555.BJL86_2240"/>
<dbReference type="Gene3D" id="3.30.160.70">
    <property type="entry name" value="Methylated DNA-protein cysteine methyltransferase domain"/>
    <property type="match status" value="1"/>
</dbReference>
<gene>
    <name evidence="10" type="ORF">BJL86_2240</name>
</gene>
<dbReference type="GO" id="GO:0006281">
    <property type="term" value="P:DNA repair"/>
    <property type="evidence" value="ECO:0007669"/>
    <property type="project" value="UniProtKB-KW"/>
</dbReference>
<feature type="domain" description="Methylated-DNA-[protein]-cysteine S-methyltransferase DNA binding" evidence="9">
    <location>
        <begin position="98"/>
        <end position="176"/>
    </location>
</feature>
<dbReference type="Pfam" id="PF01035">
    <property type="entry name" value="DNA_binding_1"/>
    <property type="match status" value="1"/>
</dbReference>
<evidence type="ECO:0000256" key="2">
    <source>
        <dbReference type="ARBA" id="ARBA00008711"/>
    </source>
</evidence>
<keyword evidence="7" id="KW-0234">DNA repair</keyword>
<evidence type="ECO:0000256" key="3">
    <source>
        <dbReference type="ARBA" id="ARBA00011918"/>
    </source>
</evidence>
<keyword evidence="11" id="KW-1185">Reference proteome</keyword>
<keyword evidence="4 10" id="KW-0489">Methyltransferase</keyword>
<keyword evidence="5 10" id="KW-0808">Transferase</keyword>
<dbReference type="KEGG" id="dtm:BJL86_2240"/>
<dbReference type="Proteomes" id="UP000186104">
    <property type="component" value="Chromosome"/>
</dbReference>
<dbReference type="AlphaFoldDB" id="A0A173LL30"/>
<dbReference type="CDD" id="cd06445">
    <property type="entry name" value="ATase"/>
    <property type="match status" value="1"/>
</dbReference>
<comment type="similarity">
    <text evidence="2">Belongs to the MGMT family.</text>
</comment>
<dbReference type="InterPro" id="IPR036388">
    <property type="entry name" value="WH-like_DNA-bd_sf"/>
</dbReference>
<evidence type="ECO:0000313" key="11">
    <source>
        <dbReference type="Proteomes" id="UP000186104"/>
    </source>
</evidence>
<organism evidence="10 11">
    <name type="scientific">Dietzia timorensis</name>
    <dbReference type="NCBI Taxonomy" id="499555"/>
    <lineage>
        <taxon>Bacteria</taxon>
        <taxon>Bacillati</taxon>
        <taxon>Actinomycetota</taxon>
        <taxon>Actinomycetes</taxon>
        <taxon>Mycobacteriales</taxon>
        <taxon>Dietziaceae</taxon>
        <taxon>Dietzia</taxon>
    </lineage>
</organism>
<evidence type="ECO:0000259" key="9">
    <source>
        <dbReference type="Pfam" id="PF01035"/>
    </source>
</evidence>
<name>A0A173LL30_9ACTN</name>
<keyword evidence="6" id="KW-0227">DNA damage</keyword>
<dbReference type="RefSeq" id="WP_082908611.1">
    <property type="nucleotide sequence ID" value="NZ_CP015961.1"/>
</dbReference>
<evidence type="ECO:0000256" key="5">
    <source>
        <dbReference type="ARBA" id="ARBA00022679"/>
    </source>
</evidence>
<evidence type="ECO:0000256" key="1">
    <source>
        <dbReference type="ARBA" id="ARBA00001286"/>
    </source>
</evidence>
<dbReference type="EMBL" id="CP015961">
    <property type="protein sequence ID" value="ANI93005.1"/>
    <property type="molecule type" value="Genomic_DNA"/>
</dbReference>
<dbReference type="PROSITE" id="PS00374">
    <property type="entry name" value="MGMT"/>
    <property type="match status" value="1"/>
</dbReference>
<dbReference type="OrthoDB" id="9802228at2"/>
<proteinExistence type="inferred from homology"/>
<evidence type="ECO:0000313" key="10">
    <source>
        <dbReference type="EMBL" id="ANI93005.1"/>
    </source>
</evidence>
<dbReference type="SUPFAM" id="SSF53155">
    <property type="entry name" value="Methylated DNA-protein cysteine methyltransferase domain"/>
    <property type="match status" value="1"/>
</dbReference>
<dbReference type="GO" id="GO:0032259">
    <property type="term" value="P:methylation"/>
    <property type="evidence" value="ECO:0007669"/>
    <property type="project" value="UniProtKB-KW"/>
</dbReference>
<evidence type="ECO:0000256" key="7">
    <source>
        <dbReference type="ARBA" id="ARBA00023204"/>
    </source>
</evidence>
<dbReference type="InterPro" id="IPR036631">
    <property type="entry name" value="MGMT_N_sf"/>
</dbReference>
<dbReference type="PANTHER" id="PTHR10815:SF5">
    <property type="entry name" value="METHYLATED-DNA--PROTEIN-CYSTEINE METHYLTRANSFERASE"/>
    <property type="match status" value="1"/>
</dbReference>
<sequence>MGETTSATGVGTGSDTARRRFGIIDSPVGELLAVAEAGALGGLYFTPHQYPPAPESIGPQVSVAEDKVLAATAEELGEYFAGQRTHFSIAVSTNGDAFSESVWQLLREIPYGDTWTYADLAVRLGNKHLAQRVGQSVGHNPVSIIVPCHRVIGADGSLTGFAGGLDRKRYLLSLEEPAPEAAGRLF</sequence>
<dbReference type="InterPro" id="IPR036217">
    <property type="entry name" value="MethylDNA_cys_MeTrfase_DNAb"/>
</dbReference>
<dbReference type="Gene3D" id="1.10.10.10">
    <property type="entry name" value="Winged helix-like DNA-binding domain superfamily/Winged helix DNA-binding domain"/>
    <property type="match status" value="1"/>
</dbReference>
<dbReference type="SUPFAM" id="SSF46767">
    <property type="entry name" value="Methylated DNA-protein cysteine methyltransferase, C-terminal domain"/>
    <property type="match status" value="1"/>
</dbReference>
<dbReference type="InterPro" id="IPR001497">
    <property type="entry name" value="MethylDNA_cys_MeTrfase_AS"/>
</dbReference>
<dbReference type="PANTHER" id="PTHR10815">
    <property type="entry name" value="METHYLATED-DNA--PROTEIN-CYSTEINE METHYLTRANSFERASE"/>
    <property type="match status" value="1"/>
</dbReference>